<dbReference type="InterPro" id="IPR015943">
    <property type="entry name" value="WD40/YVTN_repeat-like_dom_sf"/>
</dbReference>
<feature type="region of interest" description="Disordered" evidence="1">
    <location>
        <begin position="406"/>
        <end position="434"/>
    </location>
</feature>
<proteinExistence type="predicted"/>
<organism evidence="4 5">
    <name type="scientific">Cnuibacter physcomitrellae</name>
    <dbReference type="NCBI Taxonomy" id="1619308"/>
    <lineage>
        <taxon>Bacteria</taxon>
        <taxon>Bacillati</taxon>
        <taxon>Actinomycetota</taxon>
        <taxon>Actinomycetes</taxon>
        <taxon>Micrococcales</taxon>
        <taxon>Microbacteriaceae</taxon>
        <taxon>Cnuibacter</taxon>
    </lineage>
</organism>
<evidence type="ECO:0000256" key="2">
    <source>
        <dbReference type="SAM" id="Phobius"/>
    </source>
</evidence>
<reference evidence="4 5" key="1">
    <citation type="submission" date="2017-04" db="EMBL/GenBank/DDBJ databases">
        <authorList>
            <person name="Afonso C.L."/>
            <person name="Miller P.J."/>
            <person name="Scott M.A."/>
            <person name="Spackman E."/>
            <person name="Goraichik I."/>
            <person name="Dimitrov K.M."/>
            <person name="Suarez D.L."/>
            <person name="Swayne D.E."/>
        </authorList>
    </citation>
    <scope>NUCLEOTIDE SEQUENCE [LARGE SCALE GENOMIC DNA]</scope>
    <source>
        <strain evidence="5">XA(T)</strain>
    </source>
</reference>
<keyword evidence="2" id="KW-0812">Transmembrane</keyword>
<keyword evidence="5" id="KW-1185">Reference proteome</keyword>
<evidence type="ECO:0000256" key="3">
    <source>
        <dbReference type="SAM" id="SignalP"/>
    </source>
</evidence>
<evidence type="ECO:0000313" key="4">
    <source>
        <dbReference type="EMBL" id="ARJ04802.1"/>
    </source>
</evidence>
<keyword evidence="3" id="KW-0732">Signal</keyword>
<dbReference type="Gene3D" id="2.60.40.10">
    <property type="entry name" value="Immunoglobulins"/>
    <property type="match status" value="1"/>
</dbReference>
<dbReference type="Gene3D" id="2.130.10.10">
    <property type="entry name" value="YVTN repeat-like/Quinoprotein amine dehydrogenase"/>
    <property type="match status" value="1"/>
</dbReference>
<dbReference type="GO" id="GO:0005975">
    <property type="term" value="P:carbohydrate metabolic process"/>
    <property type="evidence" value="ECO:0007669"/>
    <property type="project" value="UniProtKB-ARBA"/>
</dbReference>
<feature type="chain" id="PRO_5010988703" description="Gram-positive cocci surface proteins LPxTG domain-containing protein" evidence="3">
    <location>
        <begin position="23"/>
        <end position="471"/>
    </location>
</feature>
<dbReference type="InterPro" id="IPR013783">
    <property type="entry name" value="Ig-like_fold"/>
</dbReference>
<protein>
    <recommendedName>
        <fullName evidence="6">Gram-positive cocci surface proteins LPxTG domain-containing protein</fullName>
    </recommendedName>
</protein>
<dbReference type="AlphaFoldDB" id="A0A1X9LJZ4"/>
<dbReference type="KEGG" id="cphy:B5808_05900"/>
<evidence type="ECO:0000313" key="5">
    <source>
        <dbReference type="Proteomes" id="UP000192775"/>
    </source>
</evidence>
<feature type="signal peptide" evidence="3">
    <location>
        <begin position="1"/>
        <end position="22"/>
    </location>
</feature>
<accession>A0A1X9LJZ4</accession>
<sequence>MTRLLAGATVAGALAVASVGFAATADATPVPTPEWADLKAGTIVTAMAATDPGVVYTVSSKTGAVTKITDGVPDSTWGSAGSMVSPQDMIALPDGTVVTANGKAGTLTHFDADGNAVSIKLEVSAEAQSLTYLDGFVYVADYANKLISKVDPIANAVTEASFATVSSNPIRITTDGTSLYVQNGQEISKIEKDKSKAQSFIALPLGSLIGSIVATSTGSVVAADGNDPPGLIVYSADGKTSKKITTTTYVNGLAIDSHDNVYGSSTNSNQVVMLPRGSSSLSTLTTLVSKNPVKPVAISVSDDGVLYAAGYETGLVSAVPLLATISSAPLSASVTVDTFFTSTITTAGGADPVTLRATALPPGMELSGGVLSGRPTTPGTYTFDIVAVTPAGESAAQAQTIVVTPAVAPPTPGPTSSNGGSSNTGATGSGGSGRATLASTGADLVPFGAAAGLLLVGGMIAAGAAARRRSA</sequence>
<dbReference type="SUPFAM" id="SSF63829">
    <property type="entry name" value="Calcium-dependent phosphotriesterase"/>
    <property type="match status" value="2"/>
</dbReference>
<dbReference type="STRING" id="1619308.B5808_05900"/>
<dbReference type="Proteomes" id="UP000192775">
    <property type="component" value="Chromosome"/>
</dbReference>
<evidence type="ECO:0008006" key="6">
    <source>
        <dbReference type="Google" id="ProtNLM"/>
    </source>
</evidence>
<name>A0A1X9LJZ4_9MICO</name>
<evidence type="ECO:0000256" key="1">
    <source>
        <dbReference type="SAM" id="MobiDB-lite"/>
    </source>
</evidence>
<keyword evidence="2" id="KW-1133">Transmembrane helix</keyword>
<gene>
    <name evidence="4" type="ORF">B5808_05900</name>
</gene>
<feature type="compositionally biased region" description="Low complexity" evidence="1">
    <location>
        <begin position="414"/>
        <end position="426"/>
    </location>
</feature>
<keyword evidence="2" id="KW-0472">Membrane</keyword>
<feature type="transmembrane region" description="Helical" evidence="2">
    <location>
        <begin position="444"/>
        <end position="466"/>
    </location>
</feature>
<dbReference type="EMBL" id="CP020715">
    <property type="protein sequence ID" value="ARJ04802.1"/>
    <property type="molecule type" value="Genomic_DNA"/>
</dbReference>